<dbReference type="EMBL" id="CP119311">
    <property type="protein sequence ID" value="WEK37510.1"/>
    <property type="molecule type" value="Genomic_DNA"/>
</dbReference>
<dbReference type="InterPro" id="IPR000432">
    <property type="entry name" value="DNA_mismatch_repair_MutS_C"/>
</dbReference>
<dbReference type="PANTHER" id="PTHR11361">
    <property type="entry name" value="DNA MISMATCH REPAIR PROTEIN MUTS FAMILY MEMBER"/>
    <property type="match status" value="1"/>
</dbReference>
<dbReference type="GO" id="GO:0005524">
    <property type="term" value="F:ATP binding"/>
    <property type="evidence" value="ECO:0007669"/>
    <property type="project" value="UniProtKB-KW"/>
</dbReference>
<dbReference type="InterPro" id="IPR045076">
    <property type="entry name" value="MutS"/>
</dbReference>
<dbReference type="Gene3D" id="3.40.50.300">
    <property type="entry name" value="P-loop containing nucleotide triphosphate hydrolases"/>
    <property type="match status" value="1"/>
</dbReference>
<feature type="domain" description="DNA mismatch repair proteins mutS family" evidence="4">
    <location>
        <begin position="260"/>
        <end position="439"/>
    </location>
</feature>
<dbReference type="SUPFAM" id="SSF52540">
    <property type="entry name" value="P-loop containing nucleoside triphosphate hydrolases"/>
    <property type="match status" value="1"/>
</dbReference>
<sequence>MSFIADKQTLDDLQLLGKFNNSSVFSLFNQVRSRGGEKLLDALFLHPLKDPEQINQRSSAFRWMQEHPIPFPFDEQLLGKMEAYLDEAGSSSILLSFWHIGRKKATAVLLKDEAYGLQLEGINTCVDGLQGCARLLQQLENKGWDKNSPWEKWAVLTRSVFQNKQLSHLLKETSSATRSFLQIASLHHLFSGVLQDKLRNMLQHLYELDMLTAVAGVAREKKFAYATAWPASANKFEARGIRHPRLEKAVANDLSFQGSSNVLFLTGANMAGKSTIMKSTGILLYLAHMGFPVAAESLDFSVLDGLYSSVNVPDDLSQGYSHFYAEVLRVKKVAQEVDSGKNLFVIFDELFKGTNVKDAFDATLAVTVAFAQFPNCFYIISTHIIEVGEELKKVGDNIQFGFMPTVMEGHLPRYTYRMQPGITEDRQGMIIIENEGILEML</sequence>
<dbReference type="GO" id="GO:0140664">
    <property type="term" value="F:ATP-dependent DNA damage sensor activity"/>
    <property type="evidence" value="ECO:0007669"/>
    <property type="project" value="InterPro"/>
</dbReference>
<dbReference type="InterPro" id="IPR027417">
    <property type="entry name" value="P-loop_NTPase"/>
</dbReference>
<dbReference type="AlphaFoldDB" id="A0AAJ5WVE6"/>
<keyword evidence="3" id="KW-0238">DNA-binding</keyword>
<dbReference type="Proteomes" id="UP001220610">
    <property type="component" value="Chromosome"/>
</dbReference>
<accession>A0AAJ5WVE6</accession>
<evidence type="ECO:0000313" key="6">
    <source>
        <dbReference type="Proteomes" id="UP001220610"/>
    </source>
</evidence>
<name>A0AAJ5WVE6_9BACT</name>
<dbReference type="GO" id="GO:0005829">
    <property type="term" value="C:cytosol"/>
    <property type="evidence" value="ECO:0007669"/>
    <property type="project" value="TreeGrafter"/>
</dbReference>
<dbReference type="InterPro" id="IPR036187">
    <property type="entry name" value="DNA_mismatch_repair_MutS_sf"/>
</dbReference>
<proteinExistence type="predicted"/>
<dbReference type="Pfam" id="PF00488">
    <property type="entry name" value="MutS_V"/>
    <property type="match status" value="1"/>
</dbReference>
<dbReference type="InterPro" id="IPR007696">
    <property type="entry name" value="DNA_mismatch_repair_MutS_core"/>
</dbReference>
<dbReference type="PANTHER" id="PTHR11361:SF99">
    <property type="entry name" value="DNA MISMATCH REPAIR PROTEIN"/>
    <property type="match status" value="1"/>
</dbReference>
<evidence type="ECO:0000256" key="1">
    <source>
        <dbReference type="ARBA" id="ARBA00022741"/>
    </source>
</evidence>
<dbReference type="SMART" id="SM00534">
    <property type="entry name" value="MUTSac"/>
    <property type="match status" value="1"/>
</dbReference>
<dbReference type="SUPFAM" id="SSF48334">
    <property type="entry name" value="DNA repair protein MutS, domain III"/>
    <property type="match status" value="1"/>
</dbReference>
<dbReference type="Gene3D" id="1.10.1420.10">
    <property type="match status" value="1"/>
</dbReference>
<dbReference type="Pfam" id="PF05192">
    <property type="entry name" value="MutS_III"/>
    <property type="match status" value="1"/>
</dbReference>
<evidence type="ECO:0000313" key="5">
    <source>
        <dbReference type="EMBL" id="WEK37510.1"/>
    </source>
</evidence>
<evidence type="ECO:0000256" key="2">
    <source>
        <dbReference type="ARBA" id="ARBA00022840"/>
    </source>
</evidence>
<protein>
    <submittedName>
        <fullName evidence="5">DNA mismatch repair protein</fullName>
    </submittedName>
</protein>
<evidence type="ECO:0000256" key="3">
    <source>
        <dbReference type="ARBA" id="ARBA00023125"/>
    </source>
</evidence>
<reference evidence="5" key="1">
    <citation type="submission" date="2023-03" db="EMBL/GenBank/DDBJ databases">
        <title>Andean soil-derived lignocellulolytic bacterial consortium as a source of novel taxa and putative plastic-active enzymes.</title>
        <authorList>
            <person name="Diaz-Garcia L."/>
            <person name="Chuvochina M."/>
            <person name="Feuerriegel G."/>
            <person name="Bunk B."/>
            <person name="Sproer C."/>
            <person name="Streit W.R."/>
            <person name="Rodriguez L.M."/>
            <person name="Overmann J."/>
            <person name="Jimenez D.J."/>
        </authorList>
    </citation>
    <scope>NUCLEOTIDE SEQUENCE</scope>
    <source>
        <strain evidence="5">MAG 7</strain>
    </source>
</reference>
<dbReference type="GO" id="GO:0030983">
    <property type="term" value="F:mismatched DNA binding"/>
    <property type="evidence" value="ECO:0007669"/>
    <property type="project" value="InterPro"/>
</dbReference>
<organism evidence="5 6">
    <name type="scientific">Candidatus Pseudobacter hemicellulosilyticus</name>
    <dbReference type="NCBI Taxonomy" id="3121375"/>
    <lineage>
        <taxon>Bacteria</taxon>
        <taxon>Pseudomonadati</taxon>
        <taxon>Bacteroidota</taxon>
        <taxon>Chitinophagia</taxon>
        <taxon>Chitinophagales</taxon>
        <taxon>Chitinophagaceae</taxon>
        <taxon>Pseudobacter</taxon>
    </lineage>
</organism>
<keyword evidence="2" id="KW-0067">ATP-binding</keyword>
<gene>
    <name evidence="5" type="ORF">P0Y53_08345</name>
</gene>
<evidence type="ECO:0000259" key="4">
    <source>
        <dbReference type="SMART" id="SM00534"/>
    </source>
</evidence>
<dbReference type="GO" id="GO:0006298">
    <property type="term" value="P:mismatch repair"/>
    <property type="evidence" value="ECO:0007669"/>
    <property type="project" value="InterPro"/>
</dbReference>
<keyword evidence="1" id="KW-0547">Nucleotide-binding</keyword>